<proteinExistence type="predicted"/>
<evidence type="ECO:0000256" key="4">
    <source>
        <dbReference type="ARBA" id="ARBA00023219"/>
    </source>
</evidence>
<dbReference type="Pfam" id="PF03237">
    <property type="entry name" value="Terminase_6N"/>
    <property type="match status" value="1"/>
</dbReference>
<evidence type="ECO:0000256" key="3">
    <source>
        <dbReference type="ARBA" id="ARBA00022840"/>
    </source>
</evidence>
<evidence type="ECO:0000259" key="5">
    <source>
        <dbReference type="Pfam" id="PF17289"/>
    </source>
</evidence>
<accession>A0A6J7WCF7</accession>
<name>A0A6J7WCF7_9CAUD</name>
<protein>
    <submittedName>
        <fullName evidence="6">Archaeophage PsiM2, terminase large subunit</fullName>
    </submittedName>
</protein>
<sequence>MAIEELVEPQEEVNAPAQEQMSALERRIAAAMRAKLAIESRDDYLKFVKFTMPDVEEPENIELSMFKDSKHHRALAKVLEKVERGHIPRLIVTLPPRHGKTELISRRFIPWLLGRDQYRNIIFATYNEPFSQDIGSDCRNIMQLASFKQVFPKFRFRAGGLSREKLQSQDGGMAAFVGRGGSITGRGADVLIIDDPIKDAEEAQSPALRQKLWDWFTQVAMTRLMTKFACVVVVHTRWHEDDLIGRLTDPSNPCYSEVEAAKWKIINLPAIAGDNDPLGRVAGEALWPERFDLEFLHAARQLDAKGFSALYQQQPSPDDGDLFRSDWITTYERNQKPADLRIYAASDHAIGEDKTRNDATVMIIGGVDSYGDLYILDVWWEKAGADKQVEAMLRLAKQYKPMLWFAERGHITKSIAPFLRKRMQEEQTYFSIEEVTPVNNKVQRAQSIMGRMSMKKVKFPKHAPWLMAARDELLKFPNARHDDFVDALAWLGMSIDRMASPQKQRVKEDGLVYGTLGWLKAEAKHREKTQALEAALKGW</sequence>
<dbReference type="NCBIfam" id="TIGR01630">
    <property type="entry name" value="psiM2_ORF9"/>
    <property type="match status" value="1"/>
</dbReference>
<keyword evidence="4" id="KW-0231">Viral genome packaging</keyword>
<evidence type="ECO:0000256" key="2">
    <source>
        <dbReference type="ARBA" id="ARBA00022741"/>
    </source>
</evidence>
<evidence type="ECO:0000256" key="1">
    <source>
        <dbReference type="ARBA" id="ARBA00022612"/>
    </source>
</evidence>
<gene>
    <name evidence="6" type="ORF">UFOVP156_16</name>
</gene>
<organism evidence="6">
    <name type="scientific">uncultured Caudovirales phage</name>
    <dbReference type="NCBI Taxonomy" id="2100421"/>
    <lineage>
        <taxon>Viruses</taxon>
        <taxon>Duplodnaviria</taxon>
        <taxon>Heunggongvirae</taxon>
        <taxon>Uroviricota</taxon>
        <taxon>Caudoviricetes</taxon>
        <taxon>Peduoviridae</taxon>
        <taxon>Maltschvirus</taxon>
        <taxon>Maltschvirus maltsch</taxon>
    </lineage>
</organism>
<dbReference type="GO" id="GO:0005524">
    <property type="term" value="F:ATP binding"/>
    <property type="evidence" value="ECO:0007669"/>
    <property type="project" value="UniProtKB-KW"/>
</dbReference>
<keyword evidence="3" id="KW-0067">ATP-binding</keyword>
<dbReference type="Pfam" id="PF17289">
    <property type="entry name" value="Terminase_6C"/>
    <property type="match status" value="1"/>
</dbReference>
<keyword evidence="1" id="KW-1188">Viral release from host cell</keyword>
<dbReference type="Gene3D" id="3.30.420.240">
    <property type="match status" value="1"/>
</dbReference>
<reference evidence="6" key="1">
    <citation type="submission" date="2020-05" db="EMBL/GenBank/DDBJ databases">
        <authorList>
            <person name="Chiriac C."/>
            <person name="Salcher M."/>
            <person name="Ghai R."/>
            <person name="Kavagutti S V."/>
        </authorList>
    </citation>
    <scope>NUCLEOTIDE SEQUENCE</scope>
</reference>
<evidence type="ECO:0000313" key="6">
    <source>
        <dbReference type="EMBL" id="CAB5178608.1"/>
    </source>
</evidence>
<feature type="domain" description="Terminase large subunit gp17-like C-terminal" evidence="5">
    <location>
        <begin position="356"/>
        <end position="491"/>
    </location>
</feature>
<dbReference type="EMBL" id="LR798205">
    <property type="protein sequence ID" value="CAB5178608.1"/>
    <property type="molecule type" value="Genomic_DNA"/>
</dbReference>
<keyword evidence="2" id="KW-0547">Nucleotide-binding</keyword>
<dbReference type="InterPro" id="IPR035421">
    <property type="entry name" value="Terminase_6C"/>
</dbReference>
<dbReference type="InterPro" id="IPR006517">
    <property type="entry name" value="Phage_terminase_lsu-like_C"/>
</dbReference>